<gene>
    <name evidence="1" type="ORF">EBB59_05095</name>
</gene>
<reference evidence="1 2" key="1">
    <citation type="submission" date="2018-10" db="EMBL/GenBank/DDBJ databases">
        <title>Proposal of Lysobacter pythonis sp. nov. isolated from royal pythons (Python regius).</title>
        <authorList>
            <person name="Hans-Juergen B."/>
            <person name="Huptas C."/>
            <person name="Sandra B."/>
            <person name="Igor L."/>
            <person name="Joachim S."/>
            <person name="Siegfried S."/>
            <person name="Mareike W."/>
            <person name="Peter K."/>
        </authorList>
    </citation>
    <scope>NUCLEOTIDE SEQUENCE [LARGE SCALE GENOMIC DNA]</scope>
    <source>
        <strain evidence="1 2">4284/11</strain>
    </source>
</reference>
<accession>A0A3M2HYF3</accession>
<feature type="non-terminal residue" evidence="1">
    <location>
        <position position="63"/>
    </location>
</feature>
<proteinExistence type="predicted"/>
<evidence type="ECO:0000313" key="1">
    <source>
        <dbReference type="EMBL" id="RMH93275.1"/>
    </source>
</evidence>
<organism evidence="1 2">
    <name type="scientific">Solilutibacter pythonis</name>
    <dbReference type="NCBI Taxonomy" id="2483112"/>
    <lineage>
        <taxon>Bacteria</taxon>
        <taxon>Pseudomonadati</taxon>
        <taxon>Pseudomonadota</taxon>
        <taxon>Gammaproteobacteria</taxon>
        <taxon>Lysobacterales</taxon>
        <taxon>Lysobacteraceae</taxon>
        <taxon>Solilutibacter</taxon>
    </lineage>
</organism>
<dbReference type="EMBL" id="RFLY01000006">
    <property type="protein sequence ID" value="RMH93275.1"/>
    <property type="molecule type" value="Genomic_DNA"/>
</dbReference>
<name>A0A3M2HYF3_9GAMM</name>
<evidence type="ECO:0000313" key="2">
    <source>
        <dbReference type="Proteomes" id="UP000275012"/>
    </source>
</evidence>
<keyword evidence="2" id="KW-1185">Reference proteome</keyword>
<dbReference type="Proteomes" id="UP000275012">
    <property type="component" value="Unassembled WGS sequence"/>
</dbReference>
<sequence>MVLLVALLGGVYLSGFLVKLLIGVDIPVDTKTWWTYFQALDTPRMQPYAAKVKWAGYIGFGVP</sequence>
<dbReference type="AlphaFoldDB" id="A0A3M2HYF3"/>
<comment type="caution">
    <text evidence="1">The sequence shown here is derived from an EMBL/GenBank/DDBJ whole genome shotgun (WGS) entry which is preliminary data.</text>
</comment>
<protein>
    <submittedName>
        <fullName evidence="1">Type IV secretory system conjugative DNA transfer family protein</fullName>
    </submittedName>
</protein>